<gene>
    <name evidence="2" type="ORF">BE08_34475</name>
</gene>
<proteinExistence type="predicted"/>
<dbReference type="Proteomes" id="UP000075420">
    <property type="component" value="Unassembled WGS sequence"/>
</dbReference>
<evidence type="ECO:0000313" key="2">
    <source>
        <dbReference type="EMBL" id="KYF57221.1"/>
    </source>
</evidence>
<evidence type="ECO:0000256" key="1">
    <source>
        <dbReference type="SAM" id="MobiDB-lite"/>
    </source>
</evidence>
<dbReference type="EMBL" id="JELY01001014">
    <property type="protein sequence ID" value="KYF57221.1"/>
    <property type="molecule type" value="Genomic_DNA"/>
</dbReference>
<accession>A0A150PNA3</accession>
<dbReference type="AlphaFoldDB" id="A0A150PNA3"/>
<reference evidence="2 3" key="1">
    <citation type="submission" date="2014-02" db="EMBL/GenBank/DDBJ databases">
        <title>The small core and large imbalanced accessory genome model reveals a collaborative survival strategy of Sorangium cellulosum strains in nature.</title>
        <authorList>
            <person name="Han K."/>
            <person name="Peng R."/>
            <person name="Blom J."/>
            <person name="Li Y.-Z."/>
        </authorList>
    </citation>
    <scope>NUCLEOTIDE SEQUENCE [LARGE SCALE GENOMIC DNA]</scope>
    <source>
        <strain evidence="2 3">So0157-25</strain>
    </source>
</reference>
<name>A0A150PNA3_SORCE</name>
<feature type="compositionally biased region" description="Low complexity" evidence="1">
    <location>
        <begin position="56"/>
        <end position="67"/>
    </location>
</feature>
<protein>
    <submittedName>
        <fullName evidence="2">Uncharacterized protein</fullName>
    </submittedName>
</protein>
<feature type="compositionally biased region" description="Polar residues" evidence="1">
    <location>
        <begin position="81"/>
        <end position="90"/>
    </location>
</feature>
<comment type="caution">
    <text evidence="2">The sequence shown here is derived from an EMBL/GenBank/DDBJ whole genome shotgun (WGS) entry which is preliminary data.</text>
</comment>
<feature type="compositionally biased region" description="Gly residues" evidence="1">
    <location>
        <begin position="106"/>
        <end position="132"/>
    </location>
</feature>
<organism evidence="2 3">
    <name type="scientific">Sorangium cellulosum</name>
    <name type="common">Polyangium cellulosum</name>
    <dbReference type="NCBI Taxonomy" id="56"/>
    <lineage>
        <taxon>Bacteria</taxon>
        <taxon>Pseudomonadati</taxon>
        <taxon>Myxococcota</taxon>
        <taxon>Polyangia</taxon>
        <taxon>Polyangiales</taxon>
        <taxon>Polyangiaceae</taxon>
        <taxon>Sorangium</taxon>
    </lineage>
</organism>
<sequence length="141" mass="13968">MPSGPPASGRGVRLLALDTAWGARRSGASIGGPPKTSISPKPCGYGSPASRRRSSSRSGPSSRSASSDPNPIRPPGRDGTPGSSHSSPSCALSRPKPPCLPEKALPGGGSQGIVLRAGGGGYPSAGTSGGRGRWAVISELE</sequence>
<evidence type="ECO:0000313" key="3">
    <source>
        <dbReference type="Proteomes" id="UP000075420"/>
    </source>
</evidence>
<feature type="region of interest" description="Disordered" evidence="1">
    <location>
        <begin position="24"/>
        <end position="141"/>
    </location>
</feature>